<feature type="region of interest" description="Disordered" evidence="1">
    <location>
        <begin position="192"/>
        <end position="215"/>
    </location>
</feature>
<dbReference type="EMBL" id="BGZK01000208">
    <property type="protein sequence ID" value="GBP28543.1"/>
    <property type="molecule type" value="Genomic_DNA"/>
</dbReference>
<evidence type="ECO:0000313" key="3">
    <source>
        <dbReference type="Proteomes" id="UP000299102"/>
    </source>
</evidence>
<name>A0A4C1UQ02_EUMVA</name>
<evidence type="ECO:0000256" key="1">
    <source>
        <dbReference type="SAM" id="MobiDB-lite"/>
    </source>
</evidence>
<gene>
    <name evidence="2" type="ORF">EVAR_23008_1</name>
</gene>
<keyword evidence="3" id="KW-1185">Reference proteome</keyword>
<evidence type="ECO:0000313" key="2">
    <source>
        <dbReference type="EMBL" id="GBP28543.1"/>
    </source>
</evidence>
<dbReference type="AlphaFoldDB" id="A0A4C1UQ02"/>
<proteinExistence type="predicted"/>
<accession>A0A4C1UQ02</accession>
<reference evidence="2 3" key="1">
    <citation type="journal article" date="2019" name="Commun. Biol.">
        <title>The bagworm genome reveals a unique fibroin gene that provides high tensile strength.</title>
        <authorList>
            <person name="Kono N."/>
            <person name="Nakamura H."/>
            <person name="Ohtoshi R."/>
            <person name="Tomita M."/>
            <person name="Numata K."/>
            <person name="Arakawa K."/>
        </authorList>
    </citation>
    <scope>NUCLEOTIDE SEQUENCE [LARGE SCALE GENOMIC DNA]</scope>
</reference>
<dbReference type="Proteomes" id="UP000299102">
    <property type="component" value="Unassembled WGS sequence"/>
</dbReference>
<comment type="caution">
    <text evidence="2">The sequence shown here is derived from an EMBL/GenBank/DDBJ whole genome shotgun (WGS) entry which is preliminary data.</text>
</comment>
<protein>
    <submittedName>
        <fullName evidence="2">Uncharacterized protein</fullName>
    </submittedName>
</protein>
<sequence length="215" mass="23675">MRARIENDFIKKHKTHEQSKRGAAANKAAGARARGLLIPRAKSVAAAVTQLLWDLLQDSQRSLIILALMYAKALLEGDTQICYRRRHQNGVCTECKVFVRGTTASLPIGGAAIRAEQTAGRCLDGLLQFHLGTALPRRAGCRACLQINTANEARPARTTRRCNLGVKVSRISTAPETINYQLTRFEPLFSDNARRAGAPRPAPDFTRRLSIQNTT</sequence>
<organism evidence="2 3">
    <name type="scientific">Eumeta variegata</name>
    <name type="common">Bagworm moth</name>
    <name type="synonym">Eumeta japonica</name>
    <dbReference type="NCBI Taxonomy" id="151549"/>
    <lineage>
        <taxon>Eukaryota</taxon>
        <taxon>Metazoa</taxon>
        <taxon>Ecdysozoa</taxon>
        <taxon>Arthropoda</taxon>
        <taxon>Hexapoda</taxon>
        <taxon>Insecta</taxon>
        <taxon>Pterygota</taxon>
        <taxon>Neoptera</taxon>
        <taxon>Endopterygota</taxon>
        <taxon>Lepidoptera</taxon>
        <taxon>Glossata</taxon>
        <taxon>Ditrysia</taxon>
        <taxon>Tineoidea</taxon>
        <taxon>Psychidae</taxon>
        <taxon>Oiketicinae</taxon>
        <taxon>Eumeta</taxon>
    </lineage>
</organism>